<protein>
    <recommendedName>
        <fullName evidence="3">Reverse transcriptase domain-containing protein</fullName>
    </recommendedName>
</protein>
<evidence type="ECO:0000313" key="1">
    <source>
        <dbReference type="EMBL" id="KAJ3640282.1"/>
    </source>
</evidence>
<evidence type="ECO:0000313" key="2">
    <source>
        <dbReference type="Proteomes" id="UP001168821"/>
    </source>
</evidence>
<gene>
    <name evidence="1" type="ORF">Zmor_003591</name>
</gene>
<dbReference type="AlphaFoldDB" id="A0AA38M2T3"/>
<accession>A0AA38M2T3</accession>
<comment type="caution">
    <text evidence="1">The sequence shown here is derived from an EMBL/GenBank/DDBJ whole genome shotgun (WGS) entry which is preliminary data.</text>
</comment>
<keyword evidence="2" id="KW-1185">Reference proteome</keyword>
<sequence>MEVPDGVKLIGYANDLAVIVIGKSEEDLRERAEEAPRLVGAWMGDNGLSLAPEKSEAVLLVGRRTIRGMSVCMEDRMIETREAVRYLRVDFQRNLRVAEQVKRVVRKAKMVVGALIRLLPNVGGPRTSKRRVLCNVVHGILLYGAEVWIDGYRIQKHRQMLLGVQRTMLLRVCCPYRMVSGEALCVLAGVPPLDLLAEECLQEWKRRKNERVRESSLAPSITCKEKARKDLMQAWCERWRQTEKAAWTRRLIPNLTEWVGRGHGEVNHYTSQVLTGHGSFGAYLKRIGKIECLVCGCCEEEVEEDAELAIFYCHR</sequence>
<organism evidence="1 2">
    <name type="scientific">Zophobas morio</name>
    <dbReference type="NCBI Taxonomy" id="2755281"/>
    <lineage>
        <taxon>Eukaryota</taxon>
        <taxon>Metazoa</taxon>
        <taxon>Ecdysozoa</taxon>
        <taxon>Arthropoda</taxon>
        <taxon>Hexapoda</taxon>
        <taxon>Insecta</taxon>
        <taxon>Pterygota</taxon>
        <taxon>Neoptera</taxon>
        <taxon>Endopterygota</taxon>
        <taxon>Coleoptera</taxon>
        <taxon>Polyphaga</taxon>
        <taxon>Cucujiformia</taxon>
        <taxon>Tenebrionidae</taxon>
        <taxon>Zophobas</taxon>
    </lineage>
</organism>
<evidence type="ECO:0008006" key="3">
    <source>
        <dbReference type="Google" id="ProtNLM"/>
    </source>
</evidence>
<proteinExistence type="predicted"/>
<dbReference type="Proteomes" id="UP001168821">
    <property type="component" value="Unassembled WGS sequence"/>
</dbReference>
<dbReference type="EMBL" id="JALNTZ010000010">
    <property type="protein sequence ID" value="KAJ3640282.1"/>
    <property type="molecule type" value="Genomic_DNA"/>
</dbReference>
<reference evidence="1" key="1">
    <citation type="journal article" date="2023" name="G3 (Bethesda)">
        <title>Whole genome assemblies of Zophobas morio and Tenebrio molitor.</title>
        <authorList>
            <person name="Kaur S."/>
            <person name="Stinson S.A."/>
            <person name="diCenzo G.C."/>
        </authorList>
    </citation>
    <scope>NUCLEOTIDE SEQUENCE</scope>
    <source>
        <strain evidence="1">QUZm001</strain>
    </source>
</reference>
<name>A0AA38M2T3_9CUCU</name>